<dbReference type="Pfam" id="PF13205">
    <property type="entry name" value="Big_5"/>
    <property type="match status" value="1"/>
</dbReference>
<dbReference type="InterPro" id="IPR032812">
    <property type="entry name" value="SbsA_Ig"/>
</dbReference>
<feature type="region of interest" description="Disordered" evidence="7">
    <location>
        <begin position="1102"/>
        <end position="1140"/>
    </location>
</feature>
<dbReference type="PROSITE" id="PS00330">
    <property type="entry name" value="HEMOLYSIN_CALCIUM"/>
    <property type="match status" value="1"/>
</dbReference>
<evidence type="ECO:0000256" key="1">
    <source>
        <dbReference type="ARBA" id="ARBA00000815"/>
    </source>
</evidence>
<feature type="binding site" evidence="6">
    <location>
        <position position="804"/>
    </location>
    <ligand>
        <name>a divalent metal cation</name>
        <dbReference type="ChEBI" id="CHEBI:60240"/>
    </ligand>
</feature>
<dbReference type="EMBL" id="RCBY01000016">
    <property type="protein sequence ID" value="RQH52746.1"/>
    <property type="molecule type" value="Genomic_DNA"/>
</dbReference>
<keyword evidence="6" id="KW-0547">Nucleotide-binding</keyword>
<feature type="domain" description="Survival protein SurE-like phosphatase/nucleotidase" evidence="8">
    <location>
        <begin position="798"/>
        <end position="993"/>
    </location>
</feature>
<dbReference type="InterPro" id="IPR030048">
    <property type="entry name" value="SurE"/>
</dbReference>
<sequence length="1244" mass="131476">MADSKAILIGIDGAQLEEYLLLDLQGEAPNINNLDIIESFIGGIVGTASEQATSSGPGWSTILTGVWADKHGIPSNNSQPVNAEIDSIFEYVDNNIPDATIASIVNWSPINTGHFAPEMGFIPGIPGIVDFEQNGLPDDVAAATVADLVLAEAPDFTFVQLDEVDGVGHSFGFSDEYNDSLITADDQVGMILDANVAVDTNFVIEFNEDVQVGAGEIAIAADDTIVETIDVTSSQVIVEGDTVTINPNNNLTANTDYFVQVDEGAFRDTANTITLFTEDFEGLTLEPFVSPTEGGGDGTDFTTTPPEGWTQDNSTTPTGGPIEFFGWTFLDKNSWAASAGGQRRNEFTKGVGTVMVADPDEYDDADVDINPDLYNAFIQTPAIDLTEIEANTAFLTFDSSWRPEDNQKANLTVSFDGGEPIELLRWTSDPNDPNFKPDESTNETLSIPLNNPEDASSAVLNFGVFEAGNDWWWAVDNILVQGSGETVSGNPFAGITDDTTWNFQTTNDLEPGEESLEILLVNDDGFEADGINVMFEALTEAGYNVTLVAPKEQQSGRGTLINVDQIFQPTEVVNFEENKWFVDGSPVVTTWAALDFILDGNEPDLVISGINEGANIGSNIVISSGTVSAASTAIQRGIPAIAVSAGTGSDEEKLAEAYDIGADFVVEMIQQLEENDTEQLLPDGVGLNVNIPTEFAEGVEEIQGVKFTALDEVSTLDLRFGELPETFGEGVGVLIDFNSPISPDEVTNINSEGEQFLAGAITVTPIDGDWSGSEEIRDSLSQRIEAAPENVTAEPLDILITNDDGFEAEGIKVLYETLTVAGHNVTLVAPKEQQSGKGTVLDVDAIFQPTEVVNFEENQWFVDGAPRTTTWAALDFVLDDKPDLVISGINEGENIGPGGAVSSGTVSAAVTALLRDVPAIAISAGIDFEDETVVDEAYEIGADFVTNLISQLQATQELDETILPEGTGLSINIPVRFPEGIEEIQGVKFTSTSDITPFDIDFGELPSGGAGLGFAPVELPPDADIEPNSEGGEFLSGFITVTPLDGSWNAPEALRDEVQDLISPLLTPTPQPNVLIGSAESDTLTGLLGDDEIIGNAGDDVLRGEGGRSSGGQAGGDDTISGGVGNDRIGGKGGNDELYGDEGDDSIWGDDGDDLIRGGLGDDVITGDNFSGGQGSDTFILAVGEGTDTIVDFEVGTDFIGLAEGLTFADLSFTGNSIISGEETLAILNGINTTALTESDFTSV</sequence>
<evidence type="ECO:0000256" key="2">
    <source>
        <dbReference type="ARBA" id="ARBA00011062"/>
    </source>
</evidence>
<dbReference type="Pfam" id="PF01975">
    <property type="entry name" value="SurE"/>
    <property type="match status" value="2"/>
</dbReference>
<dbReference type="GO" id="GO:0005509">
    <property type="term" value="F:calcium ion binding"/>
    <property type="evidence" value="ECO:0007669"/>
    <property type="project" value="InterPro"/>
</dbReference>
<comment type="function">
    <text evidence="6">Nucleotidase that shows phosphatase activity on nucleoside 5'-monophosphates.</text>
</comment>
<dbReference type="Gene3D" id="3.40.720.10">
    <property type="entry name" value="Alkaline Phosphatase, subunit A"/>
    <property type="match status" value="1"/>
</dbReference>
<dbReference type="PRINTS" id="PR00313">
    <property type="entry name" value="CABNDNGRPT"/>
</dbReference>
<dbReference type="GO" id="GO:0008253">
    <property type="term" value="F:5'-nucleotidase activity"/>
    <property type="evidence" value="ECO:0007669"/>
    <property type="project" value="UniProtKB-UniRule"/>
</dbReference>
<dbReference type="AlphaFoldDB" id="A0A3N6PIT7"/>
<dbReference type="Gene3D" id="3.40.1210.10">
    <property type="entry name" value="Survival protein SurE-like phosphatase/nucleotidase"/>
    <property type="match status" value="2"/>
</dbReference>
<dbReference type="Gene3D" id="2.150.10.10">
    <property type="entry name" value="Serralysin-like metalloprotease, C-terminal"/>
    <property type="match status" value="1"/>
</dbReference>
<reference evidence="10 11" key="1">
    <citation type="journal article" date="2018" name="ACS Chem. Biol.">
        <title>Ketoreductase domain dysfunction expands chemodiversity: malyngamide biosynthesis in the cyanobacterium Okeania hirsuta.</title>
        <authorList>
            <person name="Moss N.A."/>
            <person name="Leao T."/>
            <person name="Rankin M."/>
            <person name="McCullough T.M."/>
            <person name="Qu P."/>
            <person name="Korobeynikov A."/>
            <person name="Smith J.L."/>
            <person name="Gerwick L."/>
            <person name="Gerwick W.H."/>
        </authorList>
    </citation>
    <scope>NUCLEOTIDE SEQUENCE [LARGE SCALE GENOMIC DNA]</scope>
    <source>
        <strain evidence="10 11">PAB10Feb10-1</strain>
    </source>
</reference>
<dbReference type="GO" id="GO:0000166">
    <property type="term" value="F:nucleotide binding"/>
    <property type="evidence" value="ECO:0007669"/>
    <property type="project" value="UniProtKB-KW"/>
</dbReference>
<dbReference type="InterPro" id="IPR001343">
    <property type="entry name" value="Hemolysn_Ca-bd"/>
</dbReference>
<gene>
    <name evidence="6 10" type="primary">surE</name>
    <name evidence="10" type="ORF">D5R40_04995</name>
</gene>
<comment type="similarity">
    <text evidence="2 6">Belongs to the SurE nucleotidase family.</text>
</comment>
<dbReference type="SUPFAM" id="SSF64167">
    <property type="entry name" value="SurE-like"/>
    <property type="match status" value="2"/>
</dbReference>
<feature type="binding site" evidence="6">
    <location>
        <position position="803"/>
    </location>
    <ligand>
        <name>a divalent metal cation</name>
        <dbReference type="ChEBI" id="CHEBI:60240"/>
    </ligand>
</feature>
<comment type="cofactor">
    <cofactor evidence="6">
        <name>a divalent metal cation</name>
        <dbReference type="ChEBI" id="CHEBI:60240"/>
    </cofactor>
    <text evidence="6">Binds 1 divalent metal cation per subunit.</text>
</comment>
<evidence type="ECO:0000259" key="9">
    <source>
        <dbReference type="Pfam" id="PF13205"/>
    </source>
</evidence>
<comment type="subcellular location">
    <subcellularLocation>
        <location evidence="6">Cytoplasm</location>
    </subcellularLocation>
</comment>
<feature type="binding site" evidence="6">
    <location>
        <position position="890"/>
    </location>
    <ligand>
        <name>a divalent metal cation</name>
        <dbReference type="ChEBI" id="CHEBI:60240"/>
    </ligand>
</feature>
<dbReference type="PANTHER" id="PTHR30457:SF0">
    <property type="entry name" value="PHOSPHATASE, PUTATIVE (AFU_ORTHOLOGUE AFUA_4G01070)-RELATED"/>
    <property type="match status" value="1"/>
</dbReference>
<evidence type="ECO:0000256" key="7">
    <source>
        <dbReference type="SAM" id="MobiDB-lite"/>
    </source>
</evidence>
<comment type="caution">
    <text evidence="10">The sequence shown here is derived from an EMBL/GenBank/DDBJ whole genome shotgun (WGS) entry which is preliminary data.</text>
</comment>
<evidence type="ECO:0000313" key="11">
    <source>
        <dbReference type="Proteomes" id="UP000269154"/>
    </source>
</evidence>
<feature type="binding site" evidence="6">
    <location>
        <position position="835"/>
    </location>
    <ligand>
        <name>a divalent metal cation</name>
        <dbReference type="ChEBI" id="CHEBI:60240"/>
    </ligand>
</feature>
<evidence type="ECO:0000256" key="5">
    <source>
        <dbReference type="ARBA" id="ARBA00022801"/>
    </source>
</evidence>
<keyword evidence="3 6" id="KW-0479">Metal-binding</keyword>
<dbReference type="HAMAP" id="MF_00060">
    <property type="entry name" value="SurE"/>
    <property type="match status" value="2"/>
</dbReference>
<dbReference type="InterPro" id="IPR002828">
    <property type="entry name" value="SurE-like_Pase/nucleotidase"/>
</dbReference>
<dbReference type="GO" id="GO:0005737">
    <property type="term" value="C:cytoplasm"/>
    <property type="evidence" value="ECO:0007669"/>
    <property type="project" value="UniProtKB-SubCell"/>
</dbReference>
<evidence type="ECO:0000256" key="3">
    <source>
        <dbReference type="ARBA" id="ARBA00022723"/>
    </source>
</evidence>
<name>A0A3N6PIT7_9CYAN</name>
<feature type="binding site" evidence="6">
    <location>
        <position position="523"/>
    </location>
    <ligand>
        <name>a divalent metal cation</name>
        <dbReference type="ChEBI" id="CHEBI:60240"/>
    </ligand>
</feature>
<dbReference type="EC" id="3.1.3.5" evidence="6"/>
<dbReference type="NCBIfam" id="TIGR00087">
    <property type="entry name" value="surE"/>
    <property type="match status" value="2"/>
</dbReference>
<dbReference type="SUPFAM" id="SSF53649">
    <property type="entry name" value="Alkaline phosphatase-like"/>
    <property type="match status" value="1"/>
</dbReference>
<comment type="catalytic activity">
    <reaction evidence="1 6">
        <text>a ribonucleoside 5'-phosphate + H2O = a ribonucleoside + phosphate</text>
        <dbReference type="Rhea" id="RHEA:12484"/>
        <dbReference type="ChEBI" id="CHEBI:15377"/>
        <dbReference type="ChEBI" id="CHEBI:18254"/>
        <dbReference type="ChEBI" id="CHEBI:43474"/>
        <dbReference type="ChEBI" id="CHEBI:58043"/>
        <dbReference type="EC" id="3.1.3.5"/>
    </reaction>
</comment>
<feature type="domain" description="SbsA Ig-like" evidence="9">
    <location>
        <begin position="194"/>
        <end position="271"/>
    </location>
</feature>
<evidence type="ECO:0000256" key="4">
    <source>
        <dbReference type="ARBA" id="ARBA00022729"/>
    </source>
</evidence>
<feature type="binding site" evidence="6">
    <location>
        <position position="524"/>
    </location>
    <ligand>
        <name>a divalent metal cation</name>
        <dbReference type="ChEBI" id="CHEBI:60240"/>
    </ligand>
</feature>
<feature type="binding site" evidence="6">
    <location>
        <position position="555"/>
    </location>
    <ligand>
        <name>a divalent metal cation</name>
        <dbReference type="ChEBI" id="CHEBI:60240"/>
    </ligand>
</feature>
<dbReference type="Proteomes" id="UP000269154">
    <property type="component" value="Unassembled WGS sequence"/>
</dbReference>
<keyword evidence="11" id="KW-1185">Reference proteome</keyword>
<dbReference type="InterPro" id="IPR018511">
    <property type="entry name" value="Hemolysin-typ_Ca-bd_CS"/>
</dbReference>
<protein>
    <recommendedName>
        <fullName evidence="6">5'-nucleotidase SurE</fullName>
        <ecNumber evidence="6">3.1.3.5</ecNumber>
    </recommendedName>
    <alternativeName>
        <fullName evidence="6">Nucleoside 5'-monophosphate phosphohydrolase</fullName>
    </alternativeName>
</protein>
<feature type="binding site" evidence="6">
    <location>
        <position position="611"/>
    </location>
    <ligand>
        <name>a divalent metal cation</name>
        <dbReference type="ChEBI" id="CHEBI:60240"/>
    </ligand>
</feature>
<dbReference type="RefSeq" id="WP_124154300.1">
    <property type="nucleotide sequence ID" value="NZ_CAWOLW010000068.1"/>
</dbReference>
<evidence type="ECO:0000259" key="8">
    <source>
        <dbReference type="Pfam" id="PF01975"/>
    </source>
</evidence>
<dbReference type="InterPro" id="IPR011049">
    <property type="entry name" value="Serralysin-like_metalloprot_C"/>
</dbReference>
<keyword evidence="5 6" id="KW-0378">Hydrolase</keyword>
<keyword evidence="6" id="KW-0963">Cytoplasm</keyword>
<dbReference type="InterPro" id="IPR017850">
    <property type="entry name" value="Alkaline_phosphatase_core_sf"/>
</dbReference>
<dbReference type="SUPFAM" id="SSF51120">
    <property type="entry name" value="beta-Roll"/>
    <property type="match status" value="1"/>
</dbReference>
<dbReference type="InterPro" id="IPR036523">
    <property type="entry name" value="SurE-like_sf"/>
</dbReference>
<feature type="domain" description="Survival protein SurE-like phosphatase/nucleotidase" evidence="8">
    <location>
        <begin position="518"/>
        <end position="710"/>
    </location>
</feature>
<organism evidence="10 11">
    <name type="scientific">Okeania hirsuta</name>
    <dbReference type="NCBI Taxonomy" id="1458930"/>
    <lineage>
        <taxon>Bacteria</taxon>
        <taxon>Bacillati</taxon>
        <taxon>Cyanobacteriota</taxon>
        <taxon>Cyanophyceae</taxon>
        <taxon>Oscillatoriophycideae</taxon>
        <taxon>Oscillatoriales</taxon>
        <taxon>Microcoleaceae</taxon>
        <taxon>Okeania</taxon>
    </lineage>
</organism>
<dbReference type="PANTHER" id="PTHR30457">
    <property type="entry name" value="5'-NUCLEOTIDASE SURE"/>
    <property type="match status" value="1"/>
</dbReference>
<dbReference type="Pfam" id="PF00353">
    <property type="entry name" value="HemolysinCabind"/>
    <property type="match status" value="2"/>
</dbReference>
<proteinExistence type="inferred from homology"/>
<accession>A0A3N6PIT7</accession>
<evidence type="ECO:0000256" key="6">
    <source>
        <dbReference type="HAMAP-Rule" id="MF_00060"/>
    </source>
</evidence>
<dbReference type="OrthoDB" id="439470at2"/>
<evidence type="ECO:0000313" key="10">
    <source>
        <dbReference type="EMBL" id="RQH52746.1"/>
    </source>
</evidence>
<keyword evidence="4" id="KW-0732">Signal</keyword>